<evidence type="ECO:0000256" key="3">
    <source>
        <dbReference type="ARBA" id="ARBA00022737"/>
    </source>
</evidence>
<evidence type="ECO:0000256" key="1">
    <source>
        <dbReference type="ARBA" id="ARBA00004123"/>
    </source>
</evidence>
<protein>
    <submittedName>
        <fullName evidence="10">Uncharacterized protein</fullName>
    </submittedName>
</protein>
<keyword evidence="4" id="KW-0863">Zinc-finger</keyword>
<reference evidence="10 11" key="1">
    <citation type="submission" date="2006-10" db="EMBL/GenBank/DDBJ databases">
        <title>The Genome Sequence of Batrachochytrium dendrobatidis JEL423.</title>
        <authorList>
            <consortium name="The Broad Institute Genome Sequencing Platform"/>
            <person name="Birren B."/>
            <person name="Lander E."/>
            <person name="Galagan J."/>
            <person name="Cuomo C."/>
            <person name="Devon K."/>
            <person name="Jaffe D."/>
            <person name="Butler J."/>
            <person name="Alvarez P."/>
            <person name="Gnerre S."/>
            <person name="Grabherr M."/>
            <person name="Kleber M."/>
            <person name="Mauceli E."/>
            <person name="Brockman W."/>
            <person name="Young S."/>
            <person name="LaButti K."/>
            <person name="Sykes S."/>
            <person name="DeCaprio D."/>
            <person name="Crawford M."/>
            <person name="Koehrsen M."/>
            <person name="Engels R."/>
            <person name="Montgomery P."/>
            <person name="Pearson M."/>
            <person name="Howarth C."/>
            <person name="Larson L."/>
            <person name="White J."/>
            <person name="O'Leary S."/>
            <person name="Kodira C."/>
            <person name="Zeng Q."/>
            <person name="Yandava C."/>
            <person name="Alvarado L."/>
            <person name="Longcore J."/>
            <person name="James T."/>
        </authorList>
    </citation>
    <scope>NUCLEOTIDE SEQUENCE [LARGE SCALE GENOMIC DNA]</scope>
    <source>
        <strain evidence="10 11">JEL423</strain>
    </source>
</reference>
<keyword evidence="2" id="KW-0479">Metal-binding</keyword>
<accession>A0A177WKS3</accession>
<evidence type="ECO:0000313" key="10">
    <source>
        <dbReference type="EMBL" id="OAJ40060.1"/>
    </source>
</evidence>
<proteinExistence type="predicted"/>
<evidence type="ECO:0000256" key="8">
    <source>
        <dbReference type="SAM" id="MobiDB-lite"/>
    </source>
</evidence>
<dbReference type="VEuPathDB" id="FungiDB:BDEG_23839"/>
<feature type="chain" id="PRO_5008077658" evidence="9">
    <location>
        <begin position="19"/>
        <end position="207"/>
    </location>
</feature>
<dbReference type="PANTHER" id="PTHR24391">
    <property type="entry name" value="HISTONE H4 TRANSCRIPTION FACTOR-RELATED"/>
    <property type="match status" value="1"/>
</dbReference>
<evidence type="ECO:0000256" key="7">
    <source>
        <dbReference type="ARBA" id="ARBA00023242"/>
    </source>
</evidence>
<keyword evidence="9" id="KW-0732">Signal</keyword>
<evidence type="ECO:0000256" key="4">
    <source>
        <dbReference type="ARBA" id="ARBA00022771"/>
    </source>
</evidence>
<dbReference type="GO" id="GO:0008270">
    <property type="term" value="F:zinc ion binding"/>
    <property type="evidence" value="ECO:0007669"/>
    <property type="project" value="UniProtKB-KW"/>
</dbReference>
<keyword evidence="7" id="KW-0539">Nucleus</keyword>
<dbReference type="GO" id="GO:0003677">
    <property type="term" value="F:DNA binding"/>
    <property type="evidence" value="ECO:0007669"/>
    <property type="project" value="UniProtKB-KW"/>
</dbReference>
<dbReference type="GO" id="GO:0005634">
    <property type="term" value="C:nucleus"/>
    <property type="evidence" value="ECO:0007669"/>
    <property type="project" value="UniProtKB-SubCell"/>
</dbReference>
<dbReference type="PANTHER" id="PTHR24391:SF18">
    <property type="entry name" value="EG:115C2.6 PROTEIN"/>
    <property type="match status" value="1"/>
</dbReference>
<keyword evidence="3" id="KW-0677">Repeat</keyword>
<comment type="subcellular location">
    <subcellularLocation>
        <location evidence="1">Nucleus</location>
    </subcellularLocation>
</comment>
<evidence type="ECO:0000256" key="5">
    <source>
        <dbReference type="ARBA" id="ARBA00022833"/>
    </source>
</evidence>
<evidence type="ECO:0000256" key="6">
    <source>
        <dbReference type="ARBA" id="ARBA00023125"/>
    </source>
</evidence>
<feature type="compositionally biased region" description="Low complexity" evidence="8">
    <location>
        <begin position="74"/>
        <end position="88"/>
    </location>
</feature>
<reference evidence="10 11" key="2">
    <citation type="submission" date="2016-05" db="EMBL/GenBank/DDBJ databases">
        <title>Lineage-specific infection strategies underlie the spectrum of fungal disease in amphibians.</title>
        <authorList>
            <person name="Cuomo C.A."/>
            <person name="Farrer R.A."/>
            <person name="James T."/>
            <person name="Longcore J."/>
            <person name="Birren B."/>
        </authorList>
    </citation>
    <scope>NUCLEOTIDE SEQUENCE [LARGE SCALE GENOMIC DNA]</scope>
    <source>
        <strain evidence="10 11">JEL423</strain>
    </source>
</reference>
<feature type="signal peptide" evidence="9">
    <location>
        <begin position="1"/>
        <end position="18"/>
    </location>
</feature>
<feature type="compositionally biased region" description="Low complexity" evidence="8">
    <location>
        <begin position="28"/>
        <end position="40"/>
    </location>
</feature>
<feature type="region of interest" description="Disordered" evidence="8">
    <location>
        <begin position="25"/>
        <end position="104"/>
    </location>
</feature>
<keyword evidence="6" id="KW-0238">DNA-binding</keyword>
<dbReference type="Proteomes" id="UP000077115">
    <property type="component" value="Unassembled WGS sequence"/>
</dbReference>
<organism evidence="10 11">
    <name type="scientific">Batrachochytrium dendrobatidis (strain JEL423)</name>
    <dbReference type="NCBI Taxonomy" id="403673"/>
    <lineage>
        <taxon>Eukaryota</taxon>
        <taxon>Fungi</taxon>
        <taxon>Fungi incertae sedis</taxon>
        <taxon>Chytridiomycota</taxon>
        <taxon>Chytridiomycota incertae sedis</taxon>
        <taxon>Chytridiomycetes</taxon>
        <taxon>Rhizophydiales</taxon>
        <taxon>Rhizophydiales incertae sedis</taxon>
        <taxon>Batrachochytrium</taxon>
    </lineage>
</organism>
<evidence type="ECO:0000256" key="9">
    <source>
        <dbReference type="SAM" id="SignalP"/>
    </source>
</evidence>
<keyword evidence="5" id="KW-0862">Zinc</keyword>
<dbReference type="InterPro" id="IPR051574">
    <property type="entry name" value="ZnF_E-box_Homeobox"/>
</dbReference>
<evidence type="ECO:0000256" key="2">
    <source>
        <dbReference type="ARBA" id="ARBA00022723"/>
    </source>
</evidence>
<sequence>MKFIDIIFVLTAAATANAVLVSDNGNGSVQASSTSSQVSSPTNEPGPSTPKRGHKRPTNESGSSASKRGREQSIDVASSSTSSQDQQQPIDEEKPGSTASNQMTGLIQRDQVILYGIKKRLVASKKVERKICKLYHKYKASGSKKQLALAMGEEISGSKHNPGIEKRLKEDCEKAEGKVFTIRQELEVFTKKHGLKFEEPESDSDSD</sequence>
<dbReference type="GO" id="GO:0006355">
    <property type="term" value="P:regulation of DNA-templated transcription"/>
    <property type="evidence" value="ECO:0007669"/>
    <property type="project" value="UniProtKB-ARBA"/>
</dbReference>
<evidence type="ECO:0000313" key="11">
    <source>
        <dbReference type="Proteomes" id="UP000077115"/>
    </source>
</evidence>
<name>A0A177WKS3_BATDL</name>
<dbReference type="EMBL" id="DS022303">
    <property type="protein sequence ID" value="OAJ40060.1"/>
    <property type="molecule type" value="Genomic_DNA"/>
</dbReference>
<gene>
    <name evidence="10" type="ORF">BDEG_23839</name>
</gene>
<dbReference type="AlphaFoldDB" id="A0A177WKS3"/>